<dbReference type="PANTHER" id="PTHR32308">
    <property type="entry name" value="LYASE BETA SUBUNIT, PUTATIVE (AFU_ORTHOLOGUE AFUA_4G13030)-RELATED"/>
    <property type="match status" value="1"/>
</dbReference>
<dbReference type="Proteomes" id="UP000065734">
    <property type="component" value="Chromosome I"/>
</dbReference>
<evidence type="ECO:0000313" key="10">
    <source>
        <dbReference type="Proteomes" id="UP000065734"/>
    </source>
</evidence>
<dbReference type="InterPro" id="IPR011206">
    <property type="entry name" value="Citrate_lyase_beta/mcl1/mcl2"/>
</dbReference>
<feature type="domain" description="HpcH/HpaI aldolase/citrate lyase" evidence="7">
    <location>
        <begin position="9"/>
        <end position="227"/>
    </location>
</feature>
<evidence type="ECO:0000256" key="5">
    <source>
        <dbReference type="PIRSR" id="PIRSR015582-1"/>
    </source>
</evidence>
<dbReference type="PANTHER" id="PTHR32308:SF10">
    <property type="entry name" value="CITRATE LYASE SUBUNIT BETA"/>
    <property type="match status" value="1"/>
</dbReference>
<gene>
    <name evidence="9" type="primary">mcl2_2</name>
    <name evidence="8" type="ORF">BV133_2036</name>
    <name evidence="9" type="ORF">BVIRIDIS_21080</name>
</gene>
<dbReference type="GO" id="GO:0006107">
    <property type="term" value="P:oxaloacetate metabolic process"/>
    <property type="evidence" value="ECO:0007669"/>
    <property type="project" value="TreeGrafter"/>
</dbReference>
<dbReference type="EC" id="3.1.2.-" evidence="9"/>
<dbReference type="KEGG" id="bvr:BVIR_2664"/>
<dbReference type="OrthoDB" id="9800547at2"/>
<keyword evidence="9" id="KW-0378">Hydrolase</keyword>
<reference evidence="10" key="3">
    <citation type="journal article" date="2016" name="Genome Announc.">
        <title>Revised genome sequence of the purple photosynthetic bacterium Blastochloris viridis.</title>
        <authorList>
            <person name="Liu L.N."/>
            <person name="Faulkner M."/>
            <person name="Liu X."/>
            <person name="Huang F."/>
            <person name="Darby A.C."/>
            <person name="Hall N."/>
        </authorList>
    </citation>
    <scope>NUCLEOTIDE SEQUENCE [LARGE SCALE GENOMIC DNA]</scope>
    <source>
        <strain evidence="10">ATCC 19567 / DSM 133 / F</strain>
    </source>
</reference>
<dbReference type="STRING" id="1079.BVIR_2664"/>
<dbReference type="Pfam" id="PF03328">
    <property type="entry name" value="HpcH_HpaI"/>
    <property type="match status" value="1"/>
</dbReference>
<dbReference type="SUPFAM" id="SSF51621">
    <property type="entry name" value="Phosphoenolpyruvate/pyruvate domain"/>
    <property type="match status" value="1"/>
</dbReference>
<accession>A0A0H5BEV4</accession>
<keyword evidence="10" id="KW-1185">Reference proteome</keyword>
<name>A0A0H5BEV4_BLAVI</name>
<comment type="similarity">
    <text evidence="2">Belongs to the HpcH/HpaI aldolase family.</text>
</comment>
<dbReference type="GO" id="GO:0000287">
    <property type="term" value="F:magnesium ion binding"/>
    <property type="evidence" value="ECO:0007669"/>
    <property type="project" value="TreeGrafter"/>
</dbReference>
<protein>
    <submittedName>
        <fullName evidence="9">(3S)-malyl-CoA thioesterase</fullName>
        <ecNumber evidence="9">3.1.2.-</ecNumber>
    </submittedName>
    <submittedName>
        <fullName evidence="8">L-malyl-CoA/beta-methylmalyl-CoA lyase</fullName>
    </submittedName>
</protein>
<evidence type="ECO:0000256" key="6">
    <source>
        <dbReference type="PIRSR" id="PIRSR015582-2"/>
    </source>
</evidence>
<evidence type="ECO:0000256" key="4">
    <source>
        <dbReference type="ARBA" id="ARBA00022842"/>
    </source>
</evidence>
<dbReference type="InterPro" id="IPR040442">
    <property type="entry name" value="Pyrv_kinase-like_dom_sf"/>
</dbReference>
<proteinExistence type="inferred from homology"/>
<dbReference type="InterPro" id="IPR015813">
    <property type="entry name" value="Pyrv/PenolPyrv_kinase-like_dom"/>
</dbReference>
<dbReference type="EMBL" id="LN907867">
    <property type="protein sequence ID" value="CUU43091.1"/>
    <property type="molecule type" value="Genomic_DNA"/>
</dbReference>
<dbReference type="RefSeq" id="WP_055038036.1">
    <property type="nucleotide sequence ID" value="NZ_AP014854.2"/>
</dbReference>
<reference evidence="8" key="1">
    <citation type="journal article" date="2015" name="Genome Announc.">
        <title>Complete Genome Sequence of the Bacteriochlorophyll b-Producing Photosynthetic Bacterium Blastochloris viridis.</title>
        <authorList>
            <person name="Tsukatani Y."/>
            <person name="Hirose Y."/>
            <person name="Harada J."/>
            <person name="Misawa N."/>
            <person name="Mori K."/>
            <person name="Inoue K."/>
            <person name="Tamiaki H."/>
        </authorList>
    </citation>
    <scope>NUCLEOTIDE SEQUENCE [LARGE SCALE GENOMIC DNA]</scope>
    <source>
        <strain evidence="8">DSM 133</strain>
    </source>
</reference>
<dbReference type="InterPro" id="IPR005000">
    <property type="entry name" value="Aldolase/citrate-lyase_domain"/>
</dbReference>
<evidence type="ECO:0000256" key="3">
    <source>
        <dbReference type="ARBA" id="ARBA00022723"/>
    </source>
</evidence>
<dbReference type="GO" id="GO:0016829">
    <property type="term" value="F:lyase activity"/>
    <property type="evidence" value="ECO:0007669"/>
    <property type="project" value="UniProtKB-KW"/>
</dbReference>
<evidence type="ECO:0000256" key="1">
    <source>
        <dbReference type="ARBA" id="ARBA00001946"/>
    </source>
</evidence>
<feature type="binding site" evidence="5">
    <location>
        <position position="128"/>
    </location>
    <ligand>
        <name>substrate</name>
    </ligand>
</feature>
<sequence length="296" mass="31364">MATSLRPRRSVLYMPGSNARALEKARTLPADCVILDLEDAVAPDAKDIARDQVTAAVKAGGFGLREVFVRINGLDTPWGAADLAAAATAAPDVILVPKVSDPEDLRRIGAMLADAGTPETTRVWAMMETPRAMLAALEIADAAHDPATRLAGFVMGTNDLAKDTRARWLPGRAPMLPWLMACLAAARANGLDIADGVYNALSDDDGFKRECNEARDLGFDGKTLIHPNQIGPCNAAFSPTAEEVAWSRTVIAAFDAPEAQGKGALQVEGKMVERLHAEMARRVVAIAATIAAREAA</sequence>
<dbReference type="Gene3D" id="3.20.20.60">
    <property type="entry name" value="Phosphoenolpyruvate-binding domains"/>
    <property type="match status" value="1"/>
</dbReference>
<evidence type="ECO:0000313" key="9">
    <source>
        <dbReference type="EMBL" id="CUU43091.1"/>
    </source>
</evidence>
<dbReference type="PIRSF" id="PIRSF015582">
    <property type="entry name" value="Cit_lyase_B"/>
    <property type="match status" value="1"/>
</dbReference>
<dbReference type="EMBL" id="AP014854">
    <property type="protein sequence ID" value="BAR99629.1"/>
    <property type="molecule type" value="Genomic_DNA"/>
</dbReference>
<comment type="cofactor">
    <cofactor evidence="1">
        <name>Mg(2+)</name>
        <dbReference type="ChEBI" id="CHEBI:18420"/>
    </cofactor>
</comment>
<feature type="binding site" evidence="6">
    <location>
        <position position="159"/>
    </location>
    <ligand>
        <name>Mg(2+)</name>
        <dbReference type="ChEBI" id="CHEBI:18420"/>
    </ligand>
</feature>
<dbReference type="GO" id="GO:0016787">
    <property type="term" value="F:hydrolase activity"/>
    <property type="evidence" value="ECO:0007669"/>
    <property type="project" value="UniProtKB-KW"/>
</dbReference>
<organism evidence="9 10">
    <name type="scientific">Blastochloris viridis</name>
    <name type="common">Rhodopseudomonas viridis</name>
    <dbReference type="NCBI Taxonomy" id="1079"/>
    <lineage>
        <taxon>Bacteria</taxon>
        <taxon>Pseudomonadati</taxon>
        <taxon>Pseudomonadota</taxon>
        <taxon>Alphaproteobacteria</taxon>
        <taxon>Hyphomicrobiales</taxon>
        <taxon>Blastochloridaceae</taxon>
        <taxon>Blastochloris</taxon>
    </lineage>
</organism>
<keyword evidence="4 6" id="KW-0460">Magnesium</keyword>
<dbReference type="AlphaFoldDB" id="A0A0H5BEV4"/>
<keyword evidence="3 6" id="KW-0479">Metal-binding</keyword>
<feature type="binding site" evidence="5">
    <location>
        <position position="70"/>
    </location>
    <ligand>
        <name>substrate</name>
    </ligand>
</feature>
<keyword evidence="8" id="KW-0456">Lyase</keyword>
<evidence type="ECO:0000313" key="8">
    <source>
        <dbReference type="EMBL" id="BAR99629.1"/>
    </source>
</evidence>
<evidence type="ECO:0000259" key="7">
    <source>
        <dbReference type="Pfam" id="PF03328"/>
    </source>
</evidence>
<feature type="binding site" evidence="6">
    <location>
        <position position="128"/>
    </location>
    <ligand>
        <name>Mg(2+)</name>
        <dbReference type="ChEBI" id="CHEBI:18420"/>
    </ligand>
</feature>
<reference evidence="9" key="2">
    <citation type="submission" date="2015-11" db="EMBL/GenBank/DDBJ databases">
        <authorList>
            <person name="Zhang Y."/>
            <person name="Guo Z."/>
        </authorList>
    </citation>
    <scope>NUCLEOTIDE SEQUENCE</scope>
    <source>
        <strain evidence="9">1</strain>
    </source>
</reference>
<evidence type="ECO:0000256" key="2">
    <source>
        <dbReference type="ARBA" id="ARBA00005568"/>
    </source>
</evidence>